<dbReference type="InterPro" id="IPR003607">
    <property type="entry name" value="HD/PDEase_dom"/>
</dbReference>
<dbReference type="Gene3D" id="1.10.3210.10">
    <property type="entry name" value="Hypothetical protein af1432"/>
    <property type="match status" value="1"/>
</dbReference>
<dbReference type="NCBIfam" id="TIGR00277">
    <property type="entry name" value="HDIG"/>
    <property type="match status" value="1"/>
</dbReference>
<dbReference type="AlphaFoldDB" id="A0A2N1PTE6"/>
<dbReference type="SMART" id="SM00471">
    <property type="entry name" value="HDc"/>
    <property type="match status" value="1"/>
</dbReference>
<comment type="caution">
    <text evidence="2">The sequence shown here is derived from an EMBL/GenBank/DDBJ whole genome shotgun (WGS) entry which is preliminary data.</text>
</comment>
<name>A0A2N1PTE6_9BACT</name>
<sequence length="294" mass="32967">MTEQSAMERMRILAEQVDASELSSIRSIVAGVISIINDPTSTARDLKHIIEVDPPLTTRVLAMANSALYASKKKICDLEQAVIWIGYDSLKEIALSQKVCEIFAKGDLIEGYSRAALWKHSMAVAMLAKMIYRMEFGLRGEDIYICGLLHDIGLIVEDQFAQSEFISVIREWLSGRSSLPDAEMKVFGFDHPMIGSAILERWDIPQEIVISICRHHDPFTVEESFARMTATLFLADTLCQREGFGRIELAPSLSESTLSKCMKLLGLKPMALGLLIRQLKERIGEMEHEGLFRG</sequence>
<dbReference type="PANTHER" id="PTHR33525:SF3">
    <property type="entry name" value="RIBONUCLEASE Y"/>
    <property type="match status" value="1"/>
</dbReference>
<reference evidence="2 3" key="1">
    <citation type="journal article" date="2017" name="ISME J.">
        <title>Potential for microbial H2 and metal transformations associated with novel bacteria and archaea in deep terrestrial subsurface sediments.</title>
        <authorList>
            <person name="Hernsdorf A.W."/>
            <person name="Amano Y."/>
            <person name="Miyakawa K."/>
            <person name="Ise K."/>
            <person name="Suzuki Y."/>
            <person name="Anantharaman K."/>
            <person name="Probst A."/>
            <person name="Burstein D."/>
            <person name="Thomas B.C."/>
            <person name="Banfield J.F."/>
        </authorList>
    </citation>
    <scope>NUCLEOTIDE SEQUENCE [LARGE SCALE GENOMIC DNA]</scope>
    <source>
        <strain evidence="2">HGW-Wallbacteria-1</strain>
    </source>
</reference>
<gene>
    <name evidence="2" type="ORF">CVV64_02780</name>
</gene>
<accession>A0A2N1PTE6</accession>
<dbReference type="InterPro" id="IPR013976">
    <property type="entry name" value="HDOD"/>
</dbReference>
<dbReference type="InterPro" id="IPR006675">
    <property type="entry name" value="HDIG_dom"/>
</dbReference>
<protein>
    <recommendedName>
        <fullName evidence="1">HDOD domain-containing protein</fullName>
    </recommendedName>
</protein>
<dbReference type="CDD" id="cd00077">
    <property type="entry name" value="HDc"/>
    <property type="match status" value="1"/>
</dbReference>
<dbReference type="Proteomes" id="UP000233256">
    <property type="component" value="Unassembled WGS sequence"/>
</dbReference>
<dbReference type="PROSITE" id="PS51833">
    <property type="entry name" value="HDOD"/>
    <property type="match status" value="1"/>
</dbReference>
<dbReference type="EMBL" id="PGXC01000002">
    <property type="protein sequence ID" value="PKK91613.1"/>
    <property type="molecule type" value="Genomic_DNA"/>
</dbReference>
<organism evidence="2 3">
    <name type="scientific">Candidatus Wallbacteria bacterium HGW-Wallbacteria-1</name>
    <dbReference type="NCBI Taxonomy" id="2013854"/>
    <lineage>
        <taxon>Bacteria</taxon>
        <taxon>Candidatus Walliibacteriota</taxon>
    </lineage>
</organism>
<dbReference type="InterPro" id="IPR052340">
    <property type="entry name" value="RNase_Y/CdgJ"/>
</dbReference>
<evidence type="ECO:0000313" key="2">
    <source>
        <dbReference type="EMBL" id="PKK91613.1"/>
    </source>
</evidence>
<feature type="domain" description="HDOD" evidence="1">
    <location>
        <begin position="22"/>
        <end position="218"/>
    </location>
</feature>
<dbReference type="Pfam" id="PF08668">
    <property type="entry name" value="HDOD"/>
    <property type="match status" value="1"/>
</dbReference>
<dbReference type="PANTHER" id="PTHR33525">
    <property type="match status" value="1"/>
</dbReference>
<evidence type="ECO:0000259" key="1">
    <source>
        <dbReference type="PROSITE" id="PS51833"/>
    </source>
</evidence>
<evidence type="ECO:0000313" key="3">
    <source>
        <dbReference type="Proteomes" id="UP000233256"/>
    </source>
</evidence>
<proteinExistence type="predicted"/>
<dbReference type="SUPFAM" id="SSF109604">
    <property type="entry name" value="HD-domain/PDEase-like"/>
    <property type="match status" value="1"/>
</dbReference>